<evidence type="ECO:0000256" key="2">
    <source>
        <dbReference type="ARBA" id="ARBA00022448"/>
    </source>
</evidence>
<gene>
    <name evidence="8" type="primary">ssuA</name>
    <name evidence="8" type="ORF">GKIL_4372</name>
</gene>
<dbReference type="InterPro" id="IPR001638">
    <property type="entry name" value="Solute-binding_3/MltF_N"/>
</dbReference>
<dbReference type="EMBL" id="CP003587">
    <property type="protein sequence ID" value="AGY60618.1"/>
    <property type="molecule type" value="Genomic_DNA"/>
</dbReference>
<dbReference type="OrthoDB" id="527543at2"/>
<dbReference type="Pfam" id="PF13379">
    <property type="entry name" value="NMT1_2"/>
    <property type="match status" value="1"/>
</dbReference>
<evidence type="ECO:0000256" key="1">
    <source>
        <dbReference type="ARBA" id="ARBA00010742"/>
    </source>
</evidence>
<dbReference type="Proteomes" id="UP000017396">
    <property type="component" value="Chromosome"/>
</dbReference>
<evidence type="ECO:0000259" key="7">
    <source>
        <dbReference type="SMART" id="SM00062"/>
    </source>
</evidence>
<dbReference type="RefSeq" id="WP_023175993.1">
    <property type="nucleotide sequence ID" value="NC_022600.1"/>
</dbReference>
<dbReference type="eggNOG" id="COG0715">
    <property type="taxonomic scope" value="Bacteria"/>
</dbReference>
<dbReference type="HOGENOM" id="CLU_028871_2_0_3"/>
<dbReference type="GO" id="GO:0016020">
    <property type="term" value="C:membrane"/>
    <property type="evidence" value="ECO:0007669"/>
    <property type="project" value="InterPro"/>
</dbReference>
<evidence type="ECO:0000256" key="5">
    <source>
        <dbReference type="ARBA" id="ARBA00070228"/>
    </source>
</evidence>
<dbReference type="NCBIfam" id="TIGR01728">
    <property type="entry name" value="SsuA_fam"/>
    <property type="match status" value="1"/>
</dbReference>
<comment type="similarity">
    <text evidence="1">Belongs to the bacterial solute-binding protein SsuA/TauA family.</text>
</comment>
<sequence length="331" mass="35922">MKCPDIYSFKLLCRTAIRPLGLNIATLLVTVCLLFACGFSASAEVTLRIGYQKSGYLTILKERGNLEKRLAPQGVTVRWIEFTSGPPLMEALRAGSLDLGHAGESPPIFSQAAGADLVYLASTKPSPESVAILVPKDSPVKRIADLKGKKVAVGKATSGHYLLVQALTAAGLKPEDIQWAYLSPADARAAFARGSVDAWSIWDPFYAAAQKDLDARVLTTGKNLSPFREFYLANRAFVQSQPALIKPILEEIQKTADWAQTNPQAVAKLLAPEYGIDLGIVELAEKRKERYGALPIKAPVIAEQQQVADTYFRLGLIPKAIDIKSAVWSGK</sequence>
<dbReference type="GO" id="GO:0042626">
    <property type="term" value="F:ATPase-coupled transmembrane transporter activity"/>
    <property type="evidence" value="ECO:0007669"/>
    <property type="project" value="InterPro"/>
</dbReference>
<dbReference type="AlphaFoldDB" id="U5QNZ4"/>
<evidence type="ECO:0000256" key="6">
    <source>
        <dbReference type="SAM" id="Phobius"/>
    </source>
</evidence>
<organism evidence="8 9">
    <name type="scientific">Gloeobacter kilaueensis (strain ATCC BAA-2537 / CCAP 1431/1 / ULC 316 / JS1)</name>
    <dbReference type="NCBI Taxonomy" id="1183438"/>
    <lineage>
        <taxon>Bacteria</taxon>
        <taxon>Bacillati</taxon>
        <taxon>Cyanobacteriota</taxon>
        <taxon>Cyanophyceae</taxon>
        <taxon>Gloeobacterales</taxon>
        <taxon>Gloeobacteraceae</taxon>
        <taxon>Gloeobacter</taxon>
    </lineage>
</organism>
<dbReference type="SUPFAM" id="SSF53850">
    <property type="entry name" value="Periplasmic binding protein-like II"/>
    <property type="match status" value="1"/>
</dbReference>
<evidence type="ECO:0000313" key="9">
    <source>
        <dbReference type="Proteomes" id="UP000017396"/>
    </source>
</evidence>
<keyword evidence="6" id="KW-1133">Transmembrane helix</keyword>
<evidence type="ECO:0000313" key="8">
    <source>
        <dbReference type="EMBL" id="AGY60618.1"/>
    </source>
</evidence>
<keyword evidence="6" id="KW-0812">Transmembrane</keyword>
<keyword evidence="2" id="KW-0813">Transport</keyword>
<name>U5QNZ4_GLOK1</name>
<keyword evidence="3" id="KW-0732">Signal</keyword>
<evidence type="ECO:0000256" key="3">
    <source>
        <dbReference type="ARBA" id="ARBA00022729"/>
    </source>
</evidence>
<dbReference type="PANTHER" id="PTHR30024:SF42">
    <property type="entry name" value="ALIPHATIC SULFONATES-BINDING PROTEIN-RELATED"/>
    <property type="match status" value="1"/>
</dbReference>
<dbReference type="SMART" id="SM00062">
    <property type="entry name" value="PBPb"/>
    <property type="match status" value="1"/>
</dbReference>
<dbReference type="STRING" id="1183438.GKIL_4372"/>
<dbReference type="InterPro" id="IPR010067">
    <property type="entry name" value="ABC_SsuA_sub-bd"/>
</dbReference>
<accession>U5QNZ4</accession>
<proteinExistence type="inferred from homology"/>
<dbReference type="Gene3D" id="3.40.190.10">
    <property type="entry name" value="Periplasmic binding protein-like II"/>
    <property type="match status" value="2"/>
</dbReference>
<dbReference type="CDD" id="cd13557">
    <property type="entry name" value="PBP2_SsuA"/>
    <property type="match status" value="1"/>
</dbReference>
<feature type="transmembrane region" description="Helical" evidence="6">
    <location>
        <begin position="20"/>
        <end position="41"/>
    </location>
</feature>
<dbReference type="PANTHER" id="PTHR30024">
    <property type="entry name" value="ALIPHATIC SULFONATES-BINDING PROTEIN-RELATED"/>
    <property type="match status" value="1"/>
</dbReference>
<keyword evidence="6" id="KW-0472">Membrane</keyword>
<reference evidence="8 9" key="1">
    <citation type="journal article" date="2013" name="PLoS ONE">
        <title>Cultivation and Complete Genome Sequencing of Gloeobacter kilaueensis sp. nov., from a Lava Cave in Kilauea Caldera, Hawai'i.</title>
        <authorList>
            <person name="Saw J.H."/>
            <person name="Schatz M."/>
            <person name="Brown M.V."/>
            <person name="Kunkel D.D."/>
            <person name="Foster J.S."/>
            <person name="Shick H."/>
            <person name="Christensen S."/>
            <person name="Hou S."/>
            <person name="Wan X."/>
            <person name="Donachie S.P."/>
        </authorList>
    </citation>
    <scope>NUCLEOTIDE SEQUENCE [LARGE SCALE GENOMIC DNA]</scope>
    <source>
        <strain evidence="9">JS</strain>
    </source>
</reference>
<dbReference type="FunFam" id="3.40.190.10:FF:000050">
    <property type="entry name" value="Sulfonate ABC transporter substrate-binding protein"/>
    <property type="match status" value="1"/>
</dbReference>
<keyword evidence="9" id="KW-1185">Reference proteome</keyword>
<dbReference type="PATRIC" id="fig|1183438.3.peg.4299"/>
<feature type="domain" description="Solute-binding protein family 3/N-terminal" evidence="7">
    <location>
        <begin position="46"/>
        <end position="273"/>
    </location>
</feature>
<protein>
    <recommendedName>
        <fullName evidence="5">Putative aliphatic sulfonates-binding protein</fullName>
    </recommendedName>
</protein>
<evidence type="ECO:0000256" key="4">
    <source>
        <dbReference type="ARBA" id="ARBA00055538"/>
    </source>
</evidence>
<dbReference type="KEGG" id="glj:GKIL_4372"/>
<comment type="function">
    <text evidence="4">Part of a binding-protein-dependent transport system for aliphatic sulfonates. Putative binding protein.</text>
</comment>